<dbReference type="EMBL" id="JBEVCJ010000010">
    <property type="protein sequence ID" value="MET1255430.1"/>
    <property type="molecule type" value="Genomic_DNA"/>
</dbReference>
<dbReference type="Proteomes" id="UP001548189">
    <property type="component" value="Unassembled WGS sequence"/>
</dbReference>
<organism evidence="2 3">
    <name type="scientific">Aliikangiella maris</name>
    <dbReference type="NCBI Taxonomy" id="3162458"/>
    <lineage>
        <taxon>Bacteria</taxon>
        <taxon>Pseudomonadati</taxon>
        <taxon>Pseudomonadota</taxon>
        <taxon>Gammaproteobacteria</taxon>
        <taxon>Oceanospirillales</taxon>
        <taxon>Pleioneaceae</taxon>
        <taxon>Aliikangiella</taxon>
    </lineage>
</organism>
<proteinExistence type="predicted"/>
<evidence type="ECO:0000259" key="1">
    <source>
        <dbReference type="Pfam" id="PF08241"/>
    </source>
</evidence>
<evidence type="ECO:0000313" key="3">
    <source>
        <dbReference type="Proteomes" id="UP001548189"/>
    </source>
</evidence>
<dbReference type="GO" id="GO:0008168">
    <property type="term" value="F:methyltransferase activity"/>
    <property type="evidence" value="ECO:0007669"/>
    <property type="project" value="UniProtKB-KW"/>
</dbReference>
<dbReference type="Pfam" id="PF08241">
    <property type="entry name" value="Methyltransf_11"/>
    <property type="match status" value="1"/>
</dbReference>
<evidence type="ECO:0000313" key="2">
    <source>
        <dbReference type="EMBL" id="MET1255430.1"/>
    </source>
</evidence>
<keyword evidence="3" id="KW-1185">Reference proteome</keyword>
<dbReference type="SUPFAM" id="SSF53335">
    <property type="entry name" value="S-adenosyl-L-methionine-dependent methyltransferases"/>
    <property type="match status" value="1"/>
</dbReference>
<keyword evidence="2" id="KW-0808">Transferase</keyword>
<dbReference type="RefSeq" id="WP_353896016.1">
    <property type="nucleotide sequence ID" value="NZ_JBEVCJ010000010.1"/>
</dbReference>
<reference evidence="2 3" key="1">
    <citation type="submission" date="2024-06" db="EMBL/GenBank/DDBJ databases">
        <authorList>
            <person name="Li F."/>
        </authorList>
    </citation>
    <scope>NUCLEOTIDE SEQUENCE [LARGE SCALE GENOMIC DNA]</scope>
    <source>
        <strain evidence="2 3">GXAS 311</strain>
    </source>
</reference>
<dbReference type="Gene3D" id="3.40.50.150">
    <property type="entry name" value="Vaccinia Virus protein VP39"/>
    <property type="match status" value="1"/>
</dbReference>
<sequence length="195" mass="22295">MNTSSRKLNVGCGRNILQGWLNLDHKALNGVDIVSDIDNCEHAPIPLPDNCIDEFLLSHVIEHLHHPLPLMQELHRIASDNAIALIRTPYGSSDDAFEDPTHVRQYFHGSFGYFSQPFYWRADYGYRGDWQVEMIQLVVRAAENQGLTPEQIMARIKTQRNQVIEMIAQLKVVKPIREPLAELQQGPKIEIVMSE</sequence>
<comment type="caution">
    <text evidence="2">The sequence shown here is derived from an EMBL/GenBank/DDBJ whole genome shotgun (WGS) entry which is preliminary data.</text>
</comment>
<dbReference type="InterPro" id="IPR029063">
    <property type="entry name" value="SAM-dependent_MTases_sf"/>
</dbReference>
<feature type="domain" description="Methyltransferase type 11" evidence="1">
    <location>
        <begin position="10"/>
        <end position="84"/>
    </location>
</feature>
<protein>
    <submittedName>
        <fullName evidence="2">Methyltransferase domain-containing protein</fullName>
    </submittedName>
</protein>
<gene>
    <name evidence="2" type="ORF">ABVT43_09860</name>
</gene>
<keyword evidence="2" id="KW-0489">Methyltransferase</keyword>
<dbReference type="GO" id="GO:0032259">
    <property type="term" value="P:methylation"/>
    <property type="evidence" value="ECO:0007669"/>
    <property type="project" value="UniProtKB-KW"/>
</dbReference>
<dbReference type="InterPro" id="IPR013216">
    <property type="entry name" value="Methyltransf_11"/>
</dbReference>
<accession>A0ABV2BU30</accession>
<name>A0ABV2BU30_9GAMM</name>